<proteinExistence type="inferred from homology"/>
<feature type="domain" description="Helicase ATP-binding" evidence="10">
    <location>
        <begin position="97"/>
        <end position="272"/>
    </location>
</feature>
<dbReference type="PROSITE" id="PS00039">
    <property type="entry name" value="DEAD_ATP_HELICASE"/>
    <property type="match status" value="1"/>
</dbReference>
<feature type="compositionally biased region" description="Basic and acidic residues" evidence="9">
    <location>
        <begin position="650"/>
        <end position="660"/>
    </location>
</feature>
<dbReference type="Gene3D" id="3.40.50.300">
    <property type="entry name" value="P-loop containing nucleotide triphosphate hydrolases"/>
    <property type="match status" value="2"/>
</dbReference>
<dbReference type="GO" id="GO:0003724">
    <property type="term" value="F:RNA helicase activity"/>
    <property type="evidence" value="ECO:0007669"/>
    <property type="project" value="UniProtKB-EC"/>
</dbReference>
<comment type="catalytic activity">
    <reaction evidence="8">
        <text>ATP + H2O = ADP + phosphate + H(+)</text>
        <dbReference type="Rhea" id="RHEA:13065"/>
        <dbReference type="ChEBI" id="CHEBI:15377"/>
        <dbReference type="ChEBI" id="CHEBI:15378"/>
        <dbReference type="ChEBI" id="CHEBI:30616"/>
        <dbReference type="ChEBI" id="CHEBI:43474"/>
        <dbReference type="ChEBI" id="CHEBI:456216"/>
        <dbReference type="EC" id="3.6.4.13"/>
    </reaction>
</comment>
<dbReference type="PROSITE" id="PS51195">
    <property type="entry name" value="Q_MOTIF"/>
    <property type="match status" value="1"/>
</dbReference>
<dbReference type="RefSeq" id="XP_030930672.1">
    <property type="nucleotide sequence ID" value="XM_031074812.1"/>
</dbReference>
<evidence type="ECO:0000259" key="10">
    <source>
        <dbReference type="PROSITE" id="PS51192"/>
    </source>
</evidence>
<dbReference type="InParanoid" id="A0A7N2R8S6"/>
<keyword evidence="5 8" id="KW-0694">RNA-binding</keyword>
<evidence type="ECO:0000256" key="9">
    <source>
        <dbReference type="SAM" id="MobiDB-lite"/>
    </source>
</evidence>
<reference evidence="13" key="2">
    <citation type="submission" date="2021-01" db="UniProtKB">
        <authorList>
            <consortium name="EnsemblPlants"/>
        </authorList>
    </citation>
    <scope>IDENTIFICATION</scope>
</reference>
<evidence type="ECO:0000259" key="12">
    <source>
        <dbReference type="PROSITE" id="PS51195"/>
    </source>
</evidence>
<evidence type="ECO:0000256" key="5">
    <source>
        <dbReference type="ARBA" id="ARBA00022884"/>
    </source>
</evidence>
<dbReference type="InterPro" id="IPR011545">
    <property type="entry name" value="DEAD/DEAH_box_helicase_dom"/>
</dbReference>
<accession>A0A7N2R8S6</accession>
<evidence type="ECO:0000313" key="13">
    <source>
        <dbReference type="EnsemblPlants" id="QL08p010553:mrna"/>
    </source>
</evidence>
<dbReference type="CDD" id="cd17941">
    <property type="entry name" value="DEADc_DDX10"/>
    <property type="match status" value="1"/>
</dbReference>
<dbReference type="InterPro" id="IPR001650">
    <property type="entry name" value="Helicase_C-like"/>
</dbReference>
<dbReference type="GeneID" id="115956426"/>
<keyword evidence="2 7" id="KW-0378">Hydrolase</keyword>
<dbReference type="PANTHER" id="PTHR24031">
    <property type="entry name" value="RNA HELICASE"/>
    <property type="match status" value="1"/>
</dbReference>
<evidence type="ECO:0000256" key="2">
    <source>
        <dbReference type="ARBA" id="ARBA00022801"/>
    </source>
</evidence>
<reference evidence="13 14" key="1">
    <citation type="journal article" date="2016" name="G3 (Bethesda)">
        <title>First Draft Assembly and Annotation of the Genome of a California Endemic Oak Quercus lobata Nee (Fagaceae).</title>
        <authorList>
            <person name="Sork V.L."/>
            <person name="Fitz-Gibbon S.T."/>
            <person name="Puiu D."/>
            <person name="Crepeau M."/>
            <person name="Gugger P.F."/>
            <person name="Sherman R."/>
            <person name="Stevens K."/>
            <person name="Langley C.H."/>
            <person name="Pellegrini M."/>
            <person name="Salzberg S.L."/>
        </authorList>
    </citation>
    <scope>NUCLEOTIDE SEQUENCE [LARGE SCALE GENOMIC DNA]</scope>
    <source>
        <strain evidence="13 14">cv. SW786</strain>
    </source>
</reference>
<comment type="domain">
    <text evidence="8">The Q motif is unique to and characteristic of the DEAD box family of RNA helicases and controls ATP binding and hydrolysis.</text>
</comment>
<keyword evidence="1 7" id="KW-0547">Nucleotide-binding</keyword>
<dbReference type="Proteomes" id="UP000594261">
    <property type="component" value="Chromosome 8"/>
</dbReference>
<protein>
    <recommendedName>
        <fullName evidence="8">ATP-dependent RNA helicase</fullName>
        <ecNumber evidence="8">3.6.4.13</ecNumber>
    </recommendedName>
</protein>
<evidence type="ECO:0000256" key="6">
    <source>
        <dbReference type="PROSITE-ProRule" id="PRU00552"/>
    </source>
</evidence>
<keyword evidence="14" id="KW-1185">Reference proteome</keyword>
<dbReference type="FunCoup" id="A0A7N2R8S6">
    <property type="interactions" value="3392"/>
</dbReference>
<evidence type="ECO:0000256" key="4">
    <source>
        <dbReference type="ARBA" id="ARBA00022840"/>
    </source>
</evidence>
<dbReference type="SMART" id="SM00490">
    <property type="entry name" value="HELICc"/>
    <property type="match status" value="1"/>
</dbReference>
<comment type="function">
    <text evidence="8">RNA helicase.</text>
</comment>
<dbReference type="GO" id="GO:0016787">
    <property type="term" value="F:hydrolase activity"/>
    <property type="evidence" value="ECO:0007669"/>
    <property type="project" value="UniProtKB-KW"/>
</dbReference>
<feature type="compositionally biased region" description="Basic and acidic residues" evidence="9">
    <location>
        <begin position="685"/>
        <end position="695"/>
    </location>
</feature>
<dbReference type="Pfam" id="PF00271">
    <property type="entry name" value="Helicase_C"/>
    <property type="match status" value="1"/>
</dbReference>
<keyword evidence="3 7" id="KW-0347">Helicase</keyword>
<gene>
    <name evidence="13" type="primary">LOC115956426</name>
</gene>
<dbReference type="KEGG" id="qlo:115956426"/>
<feature type="compositionally biased region" description="Basic residues" evidence="9">
    <location>
        <begin position="661"/>
        <end position="674"/>
    </location>
</feature>
<dbReference type="Pfam" id="PF13959">
    <property type="entry name" value="CTE_SPB4"/>
    <property type="match status" value="1"/>
</dbReference>
<dbReference type="OrthoDB" id="10259640at2759"/>
<organism evidence="13 14">
    <name type="scientific">Quercus lobata</name>
    <name type="common">Valley oak</name>
    <dbReference type="NCBI Taxonomy" id="97700"/>
    <lineage>
        <taxon>Eukaryota</taxon>
        <taxon>Viridiplantae</taxon>
        <taxon>Streptophyta</taxon>
        <taxon>Embryophyta</taxon>
        <taxon>Tracheophyta</taxon>
        <taxon>Spermatophyta</taxon>
        <taxon>Magnoliopsida</taxon>
        <taxon>eudicotyledons</taxon>
        <taxon>Gunneridae</taxon>
        <taxon>Pentapetalae</taxon>
        <taxon>rosids</taxon>
        <taxon>fabids</taxon>
        <taxon>Fagales</taxon>
        <taxon>Fagaceae</taxon>
        <taxon>Quercus</taxon>
    </lineage>
</organism>
<evidence type="ECO:0000256" key="8">
    <source>
        <dbReference type="RuleBase" id="RU365068"/>
    </source>
</evidence>
<dbReference type="InterPro" id="IPR027417">
    <property type="entry name" value="P-loop_NTPase"/>
</dbReference>
<name>A0A7N2R8S6_QUELO</name>
<dbReference type="Gramene" id="QL08p010553:mrna">
    <property type="protein sequence ID" value="QL08p010553:mrna"/>
    <property type="gene ID" value="QL08p010553"/>
</dbReference>
<evidence type="ECO:0000256" key="7">
    <source>
        <dbReference type="RuleBase" id="RU000492"/>
    </source>
</evidence>
<dbReference type="GO" id="GO:0005524">
    <property type="term" value="F:ATP binding"/>
    <property type="evidence" value="ECO:0007669"/>
    <property type="project" value="UniProtKB-UniRule"/>
</dbReference>
<dbReference type="OMA" id="KFHKFSA"/>
<feature type="region of interest" description="Disordered" evidence="9">
    <location>
        <begin position="28"/>
        <end position="47"/>
    </location>
</feature>
<dbReference type="AlphaFoldDB" id="A0A7N2R8S6"/>
<feature type="region of interest" description="Disordered" evidence="9">
    <location>
        <begin position="650"/>
        <end position="724"/>
    </location>
</feature>
<dbReference type="EMBL" id="LRBV02000008">
    <property type="status" value="NOT_ANNOTATED_CDS"/>
    <property type="molecule type" value="Genomic_DNA"/>
</dbReference>
<evidence type="ECO:0000256" key="1">
    <source>
        <dbReference type="ARBA" id="ARBA00022741"/>
    </source>
</evidence>
<dbReference type="GO" id="GO:0003723">
    <property type="term" value="F:RNA binding"/>
    <property type="evidence" value="ECO:0007669"/>
    <property type="project" value="UniProtKB-UniRule"/>
</dbReference>
<evidence type="ECO:0000259" key="11">
    <source>
        <dbReference type="PROSITE" id="PS51194"/>
    </source>
</evidence>
<dbReference type="PROSITE" id="PS51194">
    <property type="entry name" value="HELICASE_CTER"/>
    <property type="match status" value="1"/>
</dbReference>
<dbReference type="EnsemblPlants" id="QL08p010553:mrna">
    <property type="protein sequence ID" value="QL08p010553:mrna"/>
    <property type="gene ID" value="QL08p010553"/>
</dbReference>
<dbReference type="Pfam" id="PF00270">
    <property type="entry name" value="DEAD"/>
    <property type="match status" value="1"/>
</dbReference>
<feature type="domain" description="Helicase C-terminal" evidence="11">
    <location>
        <begin position="294"/>
        <end position="446"/>
    </location>
</feature>
<dbReference type="SUPFAM" id="SSF52540">
    <property type="entry name" value="P-loop containing nucleoside triphosphate hydrolases"/>
    <property type="match status" value="2"/>
</dbReference>
<evidence type="ECO:0000313" key="14">
    <source>
        <dbReference type="Proteomes" id="UP000594261"/>
    </source>
</evidence>
<keyword evidence="4 7" id="KW-0067">ATP-binding</keyword>
<dbReference type="InterPro" id="IPR014001">
    <property type="entry name" value="Helicase_ATP-bd"/>
</dbReference>
<feature type="domain" description="DEAD-box RNA helicase Q" evidence="12">
    <location>
        <begin position="66"/>
        <end position="94"/>
    </location>
</feature>
<dbReference type="SMART" id="SM01178">
    <property type="entry name" value="DUF4217"/>
    <property type="match status" value="1"/>
</dbReference>
<feature type="short sequence motif" description="Q motif" evidence="6">
    <location>
        <begin position="66"/>
        <end position="94"/>
    </location>
</feature>
<dbReference type="InterPro" id="IPR025313">
    <property type="entry name" value="SPB4-like_CTE"/>
</dbReference>
<evidence type="ECO:0000256" key="3">
    <source>
        <dbReference type="ARBA" id="ARBA00022806"/>
    </source>
</evidence>
<dbReference type="InterPro" id="IPR000629">
    <property type="entry name" value="RNA-helicase_DEAD-box_CS"/>
</dbReference>
<dbReference type="SMART" id="SM00487">
    <property type="entry name" value="DEXDc"/>
    <property type="match status" value="1"/>
</dbReference>
<sequence length="739" mass="83807">MKKPKSKQFRNKLRVSERETIKLLDSWIQSQKPDSGSNPMSLPPLPSNSPIGCLGGDSFSRYAGATRFDQLPLSKKTVDGLRDAGYVEMTDVQRATLPHALCGRDILGAAKTGSGKTLAFVIPVLEKLYRGTWGPEDGVGSIIISPTRELAGQLFDVLKTVGKRHNFSAGLLIGGRKDIDTEKEHVNRLNILVCTPGRLLQHMDETPNFECSLLQVLVLDEADRILDVGFKKALNAIVSQLPKNRQTLLFSATQTKSVQDLARLSLKDPEYLSVHEESVTSTPNLLQQTAMVVPLDQKLDMLWSFIKSHLNSKILVFLSSCKQVKFVYEAFKKLRPGIPLKCLHGRMKQGRRMGIYSEFCEQRSVLFSTDVASRGLDFNKAVDWVVQVDCPEDVKAYIHRAGRTARYHSGGRSVLFLMPSEMKMLEKLQAQKVPIQFIKANKKRLQPVSGLLSALLVKYPDMQYQAQRAFVTYLRSIHIQKEKEIFDVTKLPIDEFSASLGLPMTPKIRFLKQKNKSKTASETISLPASENSDRENLLEIPKEMLDIGDIDEEEMDKAFLLKQDTPNEEEEKISEITDARPATRISKKKKLKINIHRPMGTRLVYDDEGNALPPLARVAEIKSGNESFVVDQGKKNEYYNKMREEMKQVDKEDKLLDRQRRREKRIKQKMKLKRGSLEEEDDEEHSASEEEATRDRPRKKSKKYYNSDSDDGERKENKDSSSLAEQEALALKLLNAMHS</sequence>
<dbReference type="PROSITE" id="PS51192">
    <property type="entry name" value="HELICASE_ATP_BIND_1"/>
    <property type="match status" value="1"/>
</dbReference>
<dbReference type="CDD" id="cd18787">
    <property type="entry name" value="SF2_C_DEAD"/>
    <property type="match status" value="1"/>
</dbReference>
<comment type="similarity">
    <text evidence="7">Belongs to the DEAD box helicase family.</text>
</comment>
<dbReference type="InterPro" id="IPR014014">
    <property type="entry name" value="RNA_helicase_DEAD_Q_motif"/>
</dbReference>
<dbReference type="EC" id="3.6.4.13" evidence="8"/>